<dbReference type="GeneID" id="63801816"/>
<evidence type="ECO:0000256" key="1">
    <source>
        <dbReference type="ARBA" id="ARBA00004141"/>
    </source>
</evidence>
<proteinExistence type="predicted"/>
<feature type="transmembrane region" description="Helical" evidence="6">
    <location>
        <begin position="13"/>
        <end position="34"/>
    </location>
</feature>
<dbReference type="PANTHER" id="PTHR13377">
    <property type="entry name" value="PLACENTAL PROTEIN 6"/>
    <property type="match status" value="1"/>
</dbReference>
<feature type="region of interest" description="Disordered" evidence="5">
    <location>
        <begin position="315"/>
        <end position="340"/>
    </location>
</feature>
<dbReference type="Gene3D" id="1.20.1540.10">
    <property type="entry name" value="Rhomboid-like"/>
    <property type="match status" value="1"/>
</dbReference>
<dbReference type="AlphaFoldDB" id="A0A1Y1VXK0"/>
<sequence>MSNLVQHARGLPLVTKAAAAVYFVFSSASLLLRLRVEPVISDDPIHLAGLDPARFLLLRPGFIISYPWTVVTTAFVEPNIVFMLCGLAVLVTVGGFLERQWGPRHYALFLLVVGAVPVVTAVLAVIIVCTVRADSTLLYTTQIGGLAAMVSGFAVGLKQLIPDYNVKLFRGSIGFRMNDLPGFYTLVAPIMFTLLGSLGGVLLVNIGFFEAFVYLRFYKRDGPIHGDRSDAFAFGTFFPEFVQPVVRRIANGVYWAAVKCRLVMSDEGYQQAIDLESGVPVRTNPETGEVLVGEESDKDRRRALAARALEARLENMDTASSSAAAAASGSSGSAAEAFNK</sequence>
<dbReference type="GO" id="GO:0005794">
    <property type="term" value="C:Golgi apparatus"/>
    <property type="evidence" value="ECO:0007669"/>
    <property type="project" value="TreeGrafter"/>
</dbReference>
<feature type="transmembrane region" description="Helical" evidence="6">
    <location>
        <begin position="139"/>
        <end position="161"/>
    </location>
</feature>
<dbReference type="Pfam" id="PF08551">
    <property type="entry name" value="DUF1751"/>
    <property type="match status" value="1"/>
</dbReference>
<evidence type="ECO:0000313" key="7">
    <source>
        <dbReference type="EMBL" id="ORX66009.1"/>
    </source>
</evidence>
<feature type="compositionally biased region" description="Low complexity" evidence="5">
    <location>
        <begin position="319"/>
        <end position="340"/>
    </location>
</feature>
<dbReference type="STRING" id="61395.A0A1Y1VXK0"/>
<dbReference type="OrthoDB" id="73612at2759"/>
<evidence type="ECO:0000256" key="4">
    <source>
        <dbReference type="ARBA" id="ARBA00023136"/>
    </source>
</evidence>
<keyword evidence="2 6" id="KW-0812">Transmembrane</keyword>
<comment type="caution">
    <text evidence="7">The sequence shown here is derived from an EMBL/GenBank/DDBJ whole genome shotgun (WGS) entry which is preliminary data.</text>
</comment>
<feature type="transmembrane region" description="Helical" evidence="6">
    <location>
        <begin position="109"/>
        <end position="133"/>
    </location>
</feature>
<keyword evidence="3 6" id="KW-1133">Transmembrane helix</keyword>
<evidence type="ECO:0000256" key="6">
    <source>
        <dbReference type="SAM" id="Phobius"/>
    </source>
</evidence>
<feature type="transmembrane region" description="Helical" evidence="6">
    <location>
        <begin position="182"/>
        <end position="209"/>
    </location>
</feature>
<feature type="transmembrane region" description="Helical" evidence="6">
    <location>
        <begin position="80"/>
        <end position="97"/>
    </location>
</feature>
<dbReference type="RefSeq" id="XP_040740060.1">
    <property type="nucleotide sequence ID" value="XM_040885168.1"/>
</dbReference>
<name>A0A1Y1VXK0_9FUNG</name>
<accession>A0A1Y1VXK0</accession>
<keyword evidence="4 6" id="KW-0472">Membrane</keyword>
<keyword evidence="8" id="KW-1185">Reference proteome</keyword>
<evidence type="ECO:0000256" key="2">
    <source>
        <dbReference type="ARBA" id="ARBA00022692"/>
    </source>
</evidence>
<dbReference type="PANTHER" id="PTHR13377:SF3">
    <property type="entry name" value="TRANSMEMBRANE PROTEIN 115"/>
    <property type="match status" value="1"/>
</dbReference>
<dbReference type="GO" id="GO:0006890">
    <property type="term" value="P:retrograde vesicle-mediated transport, Golgi to endoplasmic reticulum"/>
    <property type="evidence" value="ECO:0007669"/>
    <property type="project" value="InterPro"/>
</dbReference>
<dbReference type="InterPro" id="IPR035952">
    <property type="entry name" value="Rhomboid-like_sf"/>
</dbReference>
<dbReference type="GO" id="GO:0016020">
    <property type="term" value="C:membrane"/>
    <property type="evidence" value="ECO:0007669"/>
    <property type="project" value="UniProtKB-SubCell"/>
</dbReference>
<dbReference type="Proteomes" id="UP000193922">
    <property type="component" value="Unassembled WGS sequence"/>
</dbReference>
<reference evidence="7 8" key="1">
    <citation type="submission" date="2016-07" db="EMBL/GenBank/DDBJ databases">
        <title>Pervasive Adenine N6-methylation of Active Genes in Fungi.</title>
        <authorList>
            <consortium name="DOE Joint Genome Institute"/>
            <person name="Mondo S.J."/>
            <person name="Dannebaum R.O."/>
            <person name="Kuo R.C."/>
            <person name="Labutti K."/>
            <person name="Haridas S."/>
            <person name="Kuo A."/>
            <person name="Salamov A."/>
            <person name="Ahrendt S.R."/>
            <person name="Lipzen A."/>
            <person name="Sullivan W."/>
            <person name="Andreopoulos W.B."/>
            <person name="Clum A."/>
            <person name="Lindquist E."/>
            <person name="Daum C."/>
            <person name="Ramamoorthy G.K."/>
            <person name="Gryganskyi A."/>
            <person name="Culley D."/>
            <person name="Magnuson J.K."/>
            <person name="James T.Y."/>
            <person name="O'Malley M.A."/>
            <person name="Stajich J.E."/>
            <person name="Spatafora J.W."/>
            <person name="Visel A."/>
            <person name="Grigoriev I.V."/>
        </authorList>
    </citation>
    <scope>NUCLEOTIDE SEQUENCE [LARGE SCALE GENOMIC DNA]</scope>
    <source>
        <strain evidence="7 8">ATCC 12442</strain>
    </source>
</reference>
<dbReference type="SMART" id="SM01160">
    <property type="entry name" value="DUF1751"/>
    <property type="match status" value="1"/>
</dbReference>
<dbReference type="InterPro" id="IPR013861">
    <property type="entry name" value="TMEM115/Pdh1/Rbl19"/>
</dbReference>
<evidence type="ECO:0000313" key="8">
    <source>
        <dbReference type="Proteomes" id="UP000193922"/>
    </source>
</evidence>
<evidence type="ECO:0000256" key="3">
    <source>
        <dbReference type="ARBA" id="ARBA00022989"/>
    </source>
</evidence>
<dbReference type="SUPFAM" id="SSF144091">
    <property type="entry name" value="Rhomboid-like"/>
    <property type="match status" value="1"/>
</dbReference>
<comment type="subcellular location">
    <subcellularLocation>
        <location evidence="1">Membrane</location>
        <topology evidence="1">Multi-pass membrane protein</topology>
    </subcellularLocation>
</comment>
<organism evidence="7 8">
    <name type="scientific">Linderina pennispora</name>
    <dbReference type="NCBI Taxonomy" id="61395"/>
    <lineage>
        <taxon>Eukaryota</taxon>
        <taxon>Fungi</taxon>
        <taxon>Fungi incertae sedis</taxon>
        <taxon>Zoopagomycota</taxon>
        <taxon>Kickxellomycotina</taxon>
        <taxon>Kickxellomycetes</taxon>
        <taxon>Kickxellales</taxon>
        <taxon>Kickxellaceae</taxon>
        <taxon>Linderina</taxon>
    </lineage>
</organism>
<evidence type="ECO:0000256" key="5">
    <source>
        <dbReference type="SAM" id="MobiDB-lite"/>
    </source>
</evidence>
<protein>
    <submittedName>
        <fullName evidence="7">DUF1751-domain-containing protein</fullName>
    </submittedName>
</protein>
<dbReference type="EMBL" id="MCFD01000018">
    <property type="protein sequence ID" value="ORX66009.1"/>
    <property type="molecule type" value="Genomic_DNA"/>
</dbReference>
<gene>
    <name evidence="7" type="ORF">DL89DRAFT_249666</name>
</gene>